<dbReference type="Proteomes" id="UP001596407">
    <property type="component" value="Unassembled WGS sequence"/>
</dbReference>
<dbReference type="AlphaFoldDB" id="A0ABD5WRZ3"/>
<accession>A0ABD5WRZ3</accession>
<feature type="transmembrane region" description="Helical" evidence="1">
    <location>
        <begin position="118"/>
        <end position="138"/>
    </location>
</feature>
<keyword evidence="1" id="KW-0472">Membrane</keyword>
<name>A0ABD5WRZ3_9EURY</name>
<comment type="caution">
    <text evidence="2">The sequence shown here is derived from an EMBL/GenBank/DDBJ whole genome shotgun (WGS) entry which is preliminary data.</text>
</comment>
<dbReference type="PROSITE" id="PS51257">
    <property type="entry name" value="PROKAR_LIPOPROTEIN"/>
    <property type="match status" value="1"/>
</dbReference>
<feature type="transmembrane region" description="Helical" evidence="1">
    <location>
        <begin position="7"/>
        <end position="31"/>
    </location>
</feature>
<reference evidence="2 3" key="1">
    <citation type="journal article" date="2019" name="Int. J. Syst. Evol. Microbiol.">
        <title>The Global Catalogue of Microorganisms (GCM) 10K type strain sequencing project: providing services to taxonomists for standard genome sequencing and annotation.</title>
        <authorList>
            <consortium name="The Broad Institute Genomics Platform"/>
            <consortium name="The Broad Institute Genome Sequencing Center for Infectious Disease"/>
            <person name="Wu L."/>
            <person name="Ma J."/>
        </authorList>
    </citation>
    <scope>NUCLEOTIDE SEQUENCE [LARGE SCALE GENOMIC DNA]</scope>
    <source>
        <strain evidence="2 3">DT72</strain>
    </source>
</reference>
<evidence type="ECO:0000313" key="3">
    <source>
        <dbReference type="Proteomes" id="UP001596407"/>
    </source>
</evidence>
<feature type="transmembrane region" description="Helical" evidence="1">
    <location>
        <begin position="75"/>
        <end position="93"/>
    </location>
</feature>
<organism evidence="2 3">
    <name type="scientific">Halorussus caseinilyticus</name>
    <dbReference type="NCBI Taxonomy" id="3034025"/>
    <lineage>
        <taxon>Archaea</taxon>
        <taxon>Methanobacteriati</taxon>
        <taxon>Methanobacteriota</taxon>
        <taxon>Stenosarchaea group</taxon>
        <taxon>Halobacteria</taxon>
        <taxon>Halobacteriales</taxon>
        <taxon>Haladaptataceae</taxon>
        <taxon>Halorussus</taxon>
    </lineage>
</organism>
<dbReference type="GeneID" id="79304662"/>
<protein>
    <submittedName>
        <fullName evidence="2">Uncharacterized protein</fullName>
    </submittedName>
</protein>
<dbReference type="EMBL" id="JBHSZH010000005">
    <property type="protein sequence ID" value="MFC7081977.1"/>
    <property type="molecule type" value="Genomic_DNA"/>
</dbReference>
<keyword evidence="3" id="KW-1185">Reference proteome</keyword>
<keyword evidence="1" id="KW-1133">Transmembrane helix</keyword>
<dbReference type="RefSeq" id="WP_276280051.1">
    <property type="nucleotide sequence ID" value="NZ_CP119809.1"/>
</dbReference>
<evidence type="ECO:0000256" key="1">
    <source>
        <dbReference type="SAM" id="Phobius"/>
    </source>
</evidence>
<feature type="transmembrane region" description="Helical" evidence="1">
    <location>
        <begin position="51"/>
        <end position="68"/>
    </location>
</feature>
<keyword evidence="1" id="KW-0812">Transmembrane</keyword>
<gene>
    <name evidence="2" type="ORF">ACFQJ6_19660</name>
</gene>
<evidence type="ECO:0000313" key="2">
    <source>
        <dbReference type="EMBL" id="MFC7081977.1"/>
    </source>
</evidence>
<proteinExistence type="predicted"/>
<sequence>MENRGLVPVMMAVTGCAAVVVGVYQGLVHVAPGYEGTIVSGWGGDLSHQEVLLAQLGVVGVGGAVAALRWKRLASVPFAMGGIVLFYALRAVFDLFRSPGRPLYREFSPQAPGFEGETVVFVLGAEPFLLAGGALLLIGSGIAGSKLRTPAEGGDEVTPPSSQA</sequence>